<dbReference type="Gramene" id="ONK78093">
    <property type="protein sequence ID" value="ONK78093"/>
    <property type="gene ID" value="A4U43_C02F14240"/>
</dbReference>
<dbReference type="SMART" id="SM00671">
    <property type="entry name" value="SEL1"/>
    <property type="match status" value="6"/>
</dbReference>
<dbReference type="InterPro" id="IPR006597">
    <property type="entry name" value="Sel1-like"/>
</dbReference>
<dbReference type="OMA" id="DHAMFLA"/>
<dbReference type="SUPFAM" id="SSF81901">
    <property type="entry name" value="HCP-like"/>
    <property type="match status" value="1"/>
</dbReference>
<evidence type="ECO:0000313" key="1">
    <source>
        <dbReference type="EMBL" id="ONK78093.1"/>
    </source>
</evidence>
<dbReference type="PANTHER" id="PTHR45088:SF1">
    <property type="entry name" value="OS04G0476000 PROTEIN"/>
    <property type="match status" value="1"/>
</dbReference>
<evidence type="ECO:0008006" key="3">
    <source>
        <dbReference type="Google" id="ProtNLM"/>
    </source>
</evidence>
<dbReference type="AlphaFoldDB" id="A0A5P1FK42"/>
<protein>
    <recommendedName>
        <fullName evidence="3">F-box domain-containing protein</fullName>
    </recommendedName>
</protein>
<dbReference type="Gene3D" id="1.25.40.10">
    <property type="entry name" value="Tetratricopeptide repeat domain"/>
    <property type="match status" value="1"/>
</dbReference>
<sequence length="261" mass="29135">MSSVCAQWRKSLNPLREAMVLVRWGKRFKHGDCKIKPSQEKALDSFLRGADRGSAAAMVDAGLMCWEMGRKEEAKRLYARAAEMGYPAAQCNLGLCYLQDNESKPEEAVKWFYRAAESGYARAQYNLGLCLHKGRGTVCSLTDAAIWYLKAAEGGYVRAMYNASLCYSDVEGGLNRDLRRARMWMKRAADHGHSKAQLEHGLDLYYAGDLIKALLYLELATRAGENAAVNARDSILQGLPQTSRDLALLSVDKWKPINSVK</sequence>
<dbReference type="InterPro" id="IPR053301">
    <property type="entry name" value="F-box_motif"/>
</dbReference>
<dbReference type="EMBL" id="CM007382">
    <property type="protein sequence ID" value="ONK78093.1"/>
    <property type="molecule type" value="Genomic_DNA"/>
</dbReference>
<keyword evidence="2" id="KW-1185">Reference proteome</keyword>
<dbReference type="InterPro" id="IPR011990">
    <property type="entry name" value="TPR-like_helical_dom_sf"/>
</dbReference>
<evidence type="ECO:0000313" key="2">
    <source>
        <dbReference type="Proteomes" id="UP000243459"/>
    </source>
</evidence>
<gene>
    <name evidence="1" type="ORF">A4U43_C02F14240</name>
</gene>
<proteinExistence type="predicted"/>
<name>A0A5P1FK42_ASPOF</name>
<dbReference type="Pfam" id="PF08238">
    <property type="entry name" value="Sel1"/>
    <property type="match status" value="6"/>
</dbReference>
<reference evidence="2" key="1">
    <citation type="journal article" date="2017" name="Nat. Commun.">
        <title>The asparagus genome sheds light on the origin and evolution of a young Y chromosome.</title>
        <authorList>
            <person name="Harkess A."/>
            <person name="Zhou J."/>
            <person name="Xu C."/>
            <person name="Bowers J.E."/>
            <person name="Van der Hulst R."/>
            <person name="Ayyampalayam S."/>
            <person name="Mercati F."/>
            <person name="Riccardi P."/>
            <person name="McKain M.R."/>
            <person name="Kakrana A."/>
            <person name="Tang H."/>
            <person name="Ray J."/>
            <person name="Groenendijk J."/>
            <person name="Arikit S."/>
            <person name="Mathioni S.M."/>
            <person name="Nakano M."/>
            <person name="Shan H."/>
            <person name="Telgmann-Rauber A."/>
            <person name="Kanno A."/>
            <person name="Yue Z."/>
            <person name="Chen H."/>
            <person name="Li W."/>
            <person name="Chen Y."/>
            <person name="Xu X."/>
            <person name="Zhang Y."/>
            <person name="Luo S."/>
            <person name="Chen H."/>
            <person name="Gao J."/>
            <person name="Mao Z."/>
            <person name="Pires J.C."/>
            <person name="Luo M."/>
            <person name="Kudrna D."/>
            <person name="Wing R.A."/>
            <person name="Meyers B.C."/>
            <person name="Yi K."/>
            <person name="Kong H."/>
            <person name="Lavrijsen P."/>
            <person name="Sunseri F."/>
            <person name="Falavigna A."/>
            <person name="Ye Y."/>
            <person name="Leebens-Mack J.H."/>
            <person name="Chen G."/>
        </authorList>
    </citation>
    <scope>NUCLEOTIDE SEQUENCE [LARGE SCALE GENOMIC DNA]</scope>
    <source>
        <strain evidence="2">cv. DH0086</strain>
    </source>
</reference>
<dbReference type="PANTHER" id="PTHR45088">
    <property type="entry name" value="OSJNBA0022H21.17 PROTEIN"/>
    <property type="match status" value="1"/>
</dbReference>
<accession>A0A5P1FK42</accession>
<dbReference type="Proteomes" id="UP000243459">
    <property type="component" value="Chromosome 2"/>
</dbReference>
<organism evidence="1 2">
    <name type="scientific">Asparagus officinalis</name>
    <name type="common">Garden asparagus</name>
    <dbReference type="NCBI Taxonomy" id="4686"/>
    <lineage>
        <taxon>Eukaryota</taxon>
        <taxon>Viridiplantae</taxon>
        <taxon>Streptophyta</taxon>
        <taxon>Embryophyta</taxon>
        <taxon>Tracheophyta</taxon>
        <taxon>Spermatophyta</taxon>
        <taxon>Magnoliopsida</taxon>
        <taxon>Liliopsida</taxon>
        <taxon>Asparagales</taxon>
        <taxon>Asparagaceae</taxon>
        <taxon>Asparagoideae</taxon>
        <taxon>Asparagus</taxon>
    </lineage>
</organism>